<proteinExistence type="inferred from homology"/>
<keyword evidence="3" id="KW-1133">Transmembrane helix</keyword>
<sequence length="216" mass="24528">MKLECDVIRDLLPLYAEKLASPASSALVEQHLAECPACRAELEQMEKPVPVQPEPQPDAPLKNIRSSLNRRRLRTMLCSFAVALALAAVCGFGWYGYTAYDRVSFFDARLQAYYQQAENGANGWVLETRAEDVYLKPTHADEHYEVIRYRIPWVHDALDKVLQKDTDLLRSTGWMRTNRSAVVDAADMTVAFNSQDGTWYAVGSEPVAWDEVEWPE</sequence>
<evidence type="ECO:0000256" key="2">
    <source>
        <dbReference type="ARBA" id="ARBA00024438"/>
    </source>
</evidence>
<dbReference type="InterPro" id="IPR041916">
    <property type="entry name" value="Anti_sigma_zinc_sf"/>
</dbReference>
<comment type="similarity">
    <text evidence="1">Belongs to the zinc-associated anti-sigma factor (ZAS) superfamily. Anti-sigma-W factor family.</text>
</comment>
<keyword evidence="3" id="KW-0812">Transmembrane</keyword>
<feature type="domain" description="Putative zinc-finger" evidence="4">
    <location>
        <begin position="5"/>
        <end position="39"/>
    </location>
</feature>
<dbReference type="EMBL" id="QVES01000013">
    <property type="protein sequence ID" value="RGB84000.1"/>
    <property type="molecule type" value="Genomic_DNA"/>
</dbReference>
<keyword evidence="3" id="KW-0472">Membrane</keyword>
<evidence type="ECO:0000256" key="1">
    <source>
        <dbReference type="ARBA" id="ARBA00024353"/>
    </source>
</evidence>
<dbReference type="InterPro" id="IPR027383">
    <property type="entry name" value="Znf_put"/>
</dbReference>
<organism evidence="5 6">
    <name type="scientific">Faecalibacterium prausnitzii</name>
    <dbReference type="NCBI Taxonomy" id="853"/>
    <lineage>
        <taxon>Bacteria</taxon>
        <taxon>Bacillati</taxon>
        <taxon>Bacillota</taxon>
        <taxon>Clostridia</taxon>
        <taxon>Eubacteriales</taxon>
        <taxon>Oscillospiraceae</taxon>
        <taxon>Faecalibacterium</taxon>
    </lineage>
</organism>
<evidence type="ECO:0000313" key="5">
    <source>
        <dbReference type="EMBL" id="RGB84000.1"/>
    </source>
</evidence>
<name>A0A3E2TUX1_9FIRM</name>
<accession>A0A3E2TUX1</accession>
<comment type="caution">
    <text evidence="5">The sequence shown here is derived from an EMBL/GenBank/DDBJ whole genome shotgun (WGS) entry which is preliminary data.</text>
</comment>
<dbReference type="Gene3D" id="1.10.10.1320">
    <property type="entry name" value="Anti-sigma factor, zinc-finger domain"/>
    <property type="match status" value="1"/>
</dbReference>
<dbReference type="Proteomes" id="UP000260782">
    <property type="component" value="Unassembled WGS sequence"/>
</dbReference>
<evidence type="ECO:0000259" key="4">
    <source>
        <dbReference type="Pfam" id="PF13490"/>
    </source>
</evidence>
<evidence type="ECO:0000256" key="3">
    <source>
        <dbReference type="SAM" id="Phobius"/>
    </source>
</evidence>
<feature type="transmembrane region" description="Helical" evidence="3">
    <location>
        <begin position="75"/>
        <end position="97"/>
    </location>
</feature>
<dbReference type="AlphaFoldDB" id="A0A3E2TUX1"/>
<reference evidence="5 6" key="1">
    <citation type="submission" date="2018-08" db="EMBL/GenBank/DDBJ databases">
        <title>A genome reference for cultivated species of the human gut microbiota.</title>
        <authorList>
            <person name="Zou Y."/>
            <person name="Xue W."/>
            <person name="Luo G."/>
        </authorList>
    </citation>
    <scope>NUCLEOTIDE SEQUENCE [LARGE SCALE GENOMIC DNA]</scope>
    <source>
        <strain evidence="5 6">AF31-14AC</strain>
    </source>
</reference>
<protein>
    <recommendedName>
        <fullName evidence="2">Anti-sigma-W factor RsiW</fullName>
    </recommendedName>
</protein>
<dbReference type="RefSeq" id="WP_117530018.1">
    <property type="nucleotide sequence ID" value="NZ_QVES01000013.1"/>
</dbReference>
<dbReference type="Pfam" id="PF13490">
    <property type="entry name" value="zf-HC2"/>
    <property type="match status" value="1"/>
</dbReference>
<gene>
    <name evidence="5" type="ORF">DWZ25_11140</name>
</gene>
<evidence type="ECO:0000313" key="6">
    <source>
        <dbReference type="Proteomes" id="UP000260782"/>
    </source>
</evidence>